<protein>
    <recommendedName>
        <fullName evidence="3">DUF4340 domain-containing protein</fullName>
    </recommendedName>
</protein>
<dbReference type="EMBL" id="JAQQXP010000002">
    <property type="protein sequence ID" value="MDC8831835.1"/>
    <property type="molecule type" value="Genomic_DNA"/>
</dbReference>
<name>A0ABT5L462_9ALTE</name>
<accession>A0ABT5L462</accession>
<comment type="caution">
    <text evidence="1">The sequence shown here is derived from an EMBL/GenBank/DDBJ whole genome shotgun (WGS) entry which is preliminary data.</text>
</comment>
<gene>
    <name evidence="1" type="ORF">OIK42_13840</name>
</gene>
<keyword evidence="2" id="KW-1185">Reference proteome</keyword>
<organism evidence="1 2">
    <name type="scientific">Alteromonas gilva</name>
    <dbReference type="NCBI Taxonomy" id="2987522"/>
    <lineage>
        <taxon>Bacteria</taxon>
        <taxon>Pseudomonadati</taxon>
        <taxon>Pseudomonadota</taxon>
        <taxon>Gammaproteobacteria</taxon>
        <taxon>Alteromonadales</taxon>
        <taxon>Alteromonadaceae</taxon>
        <taxon>Alteromonas/Salinimonas group</taxon>
        <taxon>Alteromonas</taxon>
    </lineage>
</organism>
<sequence>MARMSKRAFNNVVIFAMLGMIFLFNLDRFVPESKLPANQPLLPEGVYVLKIEQHSQKLERVGQQWRFVGLNESLSTSPEQHIQAWRDAVIQASKPPRSVDQTEPLVAVVWVAGQAQGLVYAFVKQDQNLWVNVDSQWYIVVNQRLDQLLPWLQHSQEM</sequence>
<evidence type="ECO:0000313" key="1">
    <source>
        <dbReference type="EMBL" id="MDC8831835.1"/>
    </source>
</evidence>
<dbReference type="Proteomes" id="UP001218788">
    <property type="component" value="Unassembled WGS sequence"/>
</dbReference>
<evidence type="ECO:0000313" key="2">
    <source>
        <dbReference type="Proteomes" id="UP001218788"/>
    </source>
</evidence>
<reference evidence="1 2" key="1">
    <citation type="submission" date="2022-10" db="EMBL/GenBank/DDBJ databases">
        <title>Alteromonas sp. chi3 Genome sequencing.</title>
        <authorList>
            <person name="Park S."/>
        </authorList>
    </citation>
    <scope>NUCLEOTIDE SEQUENCE [LARGE SCALE GENOMIC DNA]</scope>
    <source>
        <strain evidence="2">chi3</strain>
    </source>
</reference>
<evidence type="ECO:0008006" key="3">
    <source>
        <dbReference type="Google" id="ProtNLM"/>
    </source>
</evidence>
<proteinExistence type="predicted"/>
<dbReference type="RefSeq" id="WP_273641616.1">
    <property type="nucleotide sequence ID" value="NZ_JAQQXP010000002.1"/>
</dbReference>